<dbReference type="AlphaFoldDB" id="A0AAN1UTF0"/>
<evidence type="ECO:0000313" key="2">
    <source>
        <dbReference type="EMBL" id="AZB71464.1"/>
    </source>
</evidence>
<sequence>MVVEWLKFAVPEAEQAAFLAADAAIWTPLLSHYPGYLRKEIWRDPGDRDRVVLVIHWQSREQWKSIPEDVLIEGDRRFQEQLGREYPIVEAQEFAIVPQPEP</sequence>
<dbReference type="InterPro" id="IPR011008">
    <property type="entry name" value="Dimeric_a/b-barrel"/>
</dbReference>
<protein>
    <submittedName>
        <fullName evidence="2">TIGR03792 family protein</fullName>
    </submittedName>
</protein>
<reference evidence="2 3" key="1">
    <citation type="journal article" date="2018" name="Sci. Rep.">
        <title>Genome Features and Biochemical Characteristics of a Robust, Fast Growing and Naturally Transformable Cyanobacterium Synechococcus elongatus PCC 11801 Isolated from India.</title>
        <authorList>
            <person name="Jaiswal D."/>
            <person name="Sengupta A."/>
            <person name="Sohoni S."/>
            <person name="Sengupta S."/>
            <person name="Phadnavis A.G."/>
            <person name="Pakrasi H.B."/>
            <person name="Wangikar P.P."/>
        </authorList>
    </citation>
    <scope>NUCLEOTIDE SEQUENCE [LARGE SCALE GENOMIC DNA]</scope>
    <source>
        <strain evidence="2 3">PCC 11801</strain>
    </source>
</reference>
<organism evidence="2 3">
    <name type="scientific">Synechococcus elongatus PCC 11801</name>
    <dbReference type="NCBI Taxonomy" id="2219813"/>
    <lineage>
        <taxon>Bacteria</taxon>
        <taxon>Bacillati</taxon>
        <taxon>Cyanobacteriota</taxon>
        <taxon>Cyanophyceae</taxon>
        <taxon>Synechococcales</taxon>
        <taxon>Synechococcaceae</taxon>
        <taxon>Synechococcus</taxon>
    </lineage>
</organism>
<proteinExistence type="predicted"/>
<dbReference type="Pfam" id="PF03992">
    <property type="entry name" value="ABM"/>
    <property type="match status" value="1"/>
</dbReference>
<dbReference type="EMBL" id="CP030139">
    <property type="protein sequence ID" value="AZB71464.1"/>
    <property type="molecule type" value="Genomic_DNA"/>
</dbReference>
<dbReference type="InterPro" id="IPR022512">
    <property type="entry name" value="CHP03792"/>
</dbReference>
<feature type="domain" description="ABM" evidence="1">
    <location>
        <begin position="1"/>
        <end position="64"/>
    </location>
</feature>
<name>A0AAN1UTF0_SYNEL</name>
<dbReference type="Proteomes" id="UP000267249">
    <property type="component" value="Chromosome"/>
</dbReference>
<dbReference type="SUPFAM" id="SSF54909">
    <property type="entry name" value="Dimeric alpha+beta barrel"/>
    <property type="match status" value="1"/>
</dbReference>
<dbReference type="RefSeq" id="WP_208674790.1">
    <property type="nucleotide sequence ID" value="NZ_CP030139.2"/>
</dbReference>
<evidence type="ECO:0000313" key="3">
    <source>
        <dbReference type="Proteomes" id="UP000267249"/>
    </source>
</evidence>
<evidence type="ECO:0000259" key="1">
    <source>
        <dbReference type="Pfam" id="PF03992"/>
    </source>
</evidence>
<gene>
    <name evidence="2" type="ORF">DOP62_00845</name>
</gene>
<dbReference type="InterPro" id="IPR007138">
    <property type="entry name" value="ABM_dom"/>
</dbReference>
<dbReference type="Gene3D" id="3.30.70.100">
    <property type="match status" value="1"/>
</dbReference>
<accession>A0AAN1UTF0</accession>
<dbReference type="NCBIfam" id="TIGR03792">
    <property type="entry name" value="TIGR03792 family protein"/>
    <property type="match status" value="1"/>
</dbReference>